<keyword evidence="7" id="KW-0496">Mitochondrion</keyword>
<evidence type="ECO:0000256" key="7">
    <source>
        <dbReference type="ARBA" id="ARBA00023128"/>
    </source>
</evidence>
<evidence type="ECO:0000256" key="6">
    <source>
        <dbReference type="ARBA" id="ARBA00022989"/>
    </source>
</evidence>
<protein>
    <submittedName>
        <fullName evidence="12">Mitochondrial basic amino acids transporter-like</fullName>
    </submittedName>
</protein>
<dbReference type="PANTHER" id="PTHR45624">
    <property type="entry name" value="MITOCHONDRIAL BASIC AMINO ACIDS TRANSPORTER-RELATED"/>
    <property type="match status" value="1"/>
</dbReference>
<keyword evidence="3 10" id="KW-0813">Transport</keyword>
<keyword evidence="8 9" id="KW-0472">Membrane</keyword>
<feature type="repeat" description="Solcar" evidence="9">
    <location>
        <begin position="174"/>
        <end position="259"/>
    </location>
</feature>
<dbReference type="GO" id="GO:0005289">
    <property type="term" value="F:high-affinity L-arginine transmembrane transporter activity"/>
    <property type="evidence" value="ECO:0007669"/>
    <property type="project" value="TreeGrafter"/>
</dbReference>
<dbReference type="PANTHER" id="PTHR45624:SF61">
    <property type="entry name" value="MITOCHONDRIAL BASIC AMINO ACIDS TRANSPORTER"/>
    <property type="match status" value="1"/>
</dbReference>
<dbReference type="SUPFAM" id="SSF103506">
    <property type="entry name" value="Mitochondrial carrier"/>
    <property type="match status" value="1"/>
</dbReference>
<reference evidence="12" key="1">
    <citation type="submission" date="2025-08" db="UniProtKB">
        <authorList>
            <consortium name="RefSeq"/>
        </authorList>
    </citation>
    <scope>IDENTIFICATION</scope>
    <source>
        <tissue evidence="12">Silk gland</tissue>
    </source>
</reference>
<evidence type="ECO:0000256" key="4">
    <source>
        <dbReference type="ARBA" id="ARBA00022692"/>
    </source>
</evidence>
<feature type="repeat" description="Solcar" evidence="9">
    <location>
        <begin position="6"/>
        <end position="80"/>
    </location>
</feature>
<dbReference type="Proteomes" id="UP000504629">
    <property type="component" value="Unplaced"/>
</dbReference>
<dbReference type="InterPro" id="IPR023395">
    <property type="entry name" value="MCP_dom_sf"/>
</dbReference>
<accession>A0A6J2JWW4</accession>
<keyword evidence="5" id="KW-0677">Repeat</keyword>
<dbReference type="Pfam" id="PF00153">
    <property type="entry name" value="Mito_carr"/>
    <property type="match status" value="3"/>
</dbReference>
<proteinExistence type="inferred from homology"/>
<evidence type="ECO:0000256" key="9">
    <source>
        <dbReference type="PROSITE-ProRule" id="PRU00282"/>
    </source>
</evidence>
<dbReference type="RefSeq" id="XP_028034346.1">
    <property type="nucleotide sequence ID" value="XM_028178545.1"/>
</dbReference>
<dbReference type="PROSITE" id="PS50920">
    <property type="entry name" value="SOLCAR"/>
    <property type="match status" value="3"/>
</dbReference>
<organism evidence="11 12">
    <name type="scientific">Bombyx mandarina</name>
    <name type="common">Wild silk moth</name>
    <name type="synonym">Wild silkworm</name>
    <dbReference type="NCBI Taxonomy" id="7092"/>
    <lineage>
        <taxon>Eukaryota</taxon>
        <taxon>Metazoa</taxon>
        <taxon>Ecdysozoa</taxon>
        <taxon>Arthropoda</taxon>
        <taxon>Hexapoda</taxon>
        <taxon>Insecta</taxon>
        <taxon>Pterygota</taxon>
        <taxon>Neoptera</taxon>
        <taxon>Endopterygota</taxon>
        <taxon>Lepidoptera</taxon>
        <taxon>Glossata</taxon>
        <taxon>Ditrysia</taxon>
        <taxon>Bombycoidea</taxon>
        <taxon>Bombycidae</taxon>
        <taxon>Bombycinae</taxon>
        <taxon>Bombyx</taxon>
    </lineage>
</organism>
<dbReference type="Gene3D" id="1.50.40.10">
    <property type="entry name" value="Mitochondrial carrier domain"/>
    <property type="match status" value="1"/>
</dbReference>
<sequence>MALDFVAGCIGGCAGIVAGHPLDTLKVHIQSGRGSPLQCAKSLLRGGTISNIYRGVWAPLGGIAAVNAIVFGAYGNTRRALSEPDSLKTHAMAGAAAGALQSLACAPVELIKTRQQLASAGEGMPNGAWAGARHIVKIGGFKALFRGLGITVARDSPAFAIYFTSYEFMTRGDKSVSRVFTAGGVAGALSWVILYPIDVVKSRLQGDAIGKYSGAWDCFVKSIRSDGWRCMTRGVVAVTLRAFISNGACFTAVAWTEQAWQHCSSGSAVKTLAQAAVISDAVRHHESPDLRFDI</sequence>
<gene>
    <name evidence="12" type="primary">LOC114246135</name>
</gene>
<dbReference type="PRINTS" id="PR00926">
    <property type="entry name" value="MITOCARRIER"/>
</dbReference>
<evidence type="ECO:0000256" key="2">
    <source>
        <dbReference type="ARBA" id="ARBA00006375"/>
    </source>
</evidence>
<evidence type="ECO:0000256" key="5">
    <source>
        <dbReference type="ARBA" id="ARBA00022737"/>
    </source>
</evidence>
<dbReference type="GeneID" id="114246135"/>
<dbReference type="InterPro" id="IPR050567">
    <property type="entry name" value="Mitochondrial_Carrier"/>
</dbReference>
<dbReference type="KEGG" id="bman:114246135"/>
<keyword evidence="4 9" id="KW-0812">Transmembrane</keyword>
<dbReference type="InterPro" id="IPR002067">
    <property type="entry name" value="MCP"/>
</dbReference>
<feature type="repeat" description="Solcar" evidence="9">
    <location>
        <begin position="85"/>
        <end position="172"/>
    </location>
</feature>
<evidence type="ECO:0000313" key="12">
    <source>
        <dbReference type="RefSeq" id="XP_028034346.1"/>
    </source>
</evidence>
<name>A0A6J2JWW4_BOMMA</name>
<dbReference type="AlphaFoldDB" id="A0A6J2JWW4"/>
<comment type="similarity">
    <text evidence="2 10">Belongs to the mitochondrial carrier (TC 2.A.29) family.</text>
</comment>
<evidence type="ECO:0000313" key="11">
    <source>
        <dbReference type="Proteomes" id="UP000504629"/>
    </source>
</evidence>
<dbReference type="GO" id="GO:0031966">
    <property type="term" value="C:mitochondrial membrane"/>
    <property type="evidence" value="ECO:0007669"/>
    <property type="project" value="UniProtKB-SubCell"/>
</dbReference>
<dbReference type="GO" id="GO:1990575">
    <property type="term" value="P:mitochondrial L-ornithine transmembrane transport"/>
    <property type="evidence" value="ECO:0007669"/>
    <property type="project" value="TreeGrafter"/>
</dbReference>
<evidence type="ECO:0000256" key="3">
    <source>
        <dbReference type="ARBA" id="ARBA00022448"/>
    </source>
</evidence>
<evidence type="ECO:0000256" key="1">
    <source>
        <dbReference type="ARBA" id="ARBA00004225"/>
    </source>
</evidence>
<evidence type="ECO:0000256" key="10">
    <source>
        <dbReference type="RuleBase" id="RU000488"/>
    </source>
</evidence>
<evidence type="ECO:0000256" key="8">
    <source>
        <dbReference type="ARBA" id="ARBA00023136"/>
    </source>
</evidence>
<keyword evidence="6" id="KW-1133">Transmembrane helix</keyword>
<comment type="subcellular location">
    <subcellularLocation>
        <location evidence="1">Mitochondrion membrane</location>
        <topology evidence="1">Multi-pass membrane protein</topology>
    </subcellularLocation>
</comment>
<dbReference type="OrthoDB" id="193856at2759"/>
<keyword evidence="11" id="KW-1185">Reference proteome</keyword>
<dbReference type="InterPro" id="IPR018108">
    <property type="entry name" value="MCP_transmembrane"/>
</dbReference>